<feature type="region of interest" description="Disordered" evidence="1">
    <location>
        <begin position="1"/>
        <end position="77"/>
    </location>
</feature>
<gene>
    <name evidence="2" type="ORF">Nepgr_005297</name>
</gene>
<proteinExistence type="predicted"/>
<protein>
    <submittedName>
        <fullName evidence="2">Uncharacterized protein</fullName>
    </submittedName>
</protein>
<comment type="caution">
    <text evidence="2">The sequence shown here is derived from an EMBL/GenBank/DDBJ whole genome shotgun (WGS) entry which is preliminary data.</text>
</comment>
<evidence type="ECO:0000256" key="1">
    <source>
        <dbReference type="SAM" id="MobiDB-lite"/>
    </source>
</evidence>
<evidence type="ECO:0000313" key="2">
    <source>
        <dbReference type="EMBL" id="GMH03458.1"/>
    </source>
</evidence>
<feature type="region of interest" description="Disordered" evidence="1">
    <location>
        <begin position="126"/>
        <end position="145"/>
    </location>
</feature>
<organism evidence="2 3">
    <name type="scientific">Nepenthes gracilis</name>
    <name type="common">Slender pitcher plant</name>
    <dbReference type="NCBI Taxonomy" id="150966"/>
    <lineage>
        <taxon>Eukaryota</taxon>
        <taxon>Viridiplantae</taxon>
        <taxon>Streptophyta</taxon>
        <taxon>Embryophyta</taxon>
        <taxon>Tracheophyta</taxon>
        <taxon>Spermatophyta</taxon>
        <taxon>Magnoliopsida</taxon>
        <taxon>eudicotyledons</taxon>
        <taxon>Gunneridae</taxon>
        <taxon>Pentapetalae</taxon>
        <taxon>Caryophyllales</taxon>
        <taxon>Nepenthaceae</taxon>
        <taxon>Nepenthes</taxon>
    </lineage>
</organism>
<feature type="compositionally biased region" description="Basic residues" evidence="1">
    <location>
        <begin position="34"/>
        <end position="47"/>
    </location>
</feature>
<reference evidence="2" key="1">
    <citation type="submission" date="2023-05" db="EMBL/GenBank/DDBJ databases">
        <title>Nepenthes gracilis genome sequencing.</title>
        <authorList>
            <person name="Fukushima K."/>
        </authorList>
    </citation>
    <scope>NUCLEOTIDE SEQUENCE</scope>
    <source>
        <strain evidence="2">SING2019-196</strain>
    </source>
</reference>
<dbReference type="Proteomes" id="UP001279734">
    <property type="component" value="Unassembled WGS sequence"/>
</dbReference>
<accession>A0AAD3S317</accession>
<name>A0AAD3S317_NEPGR</name>
<keyword evidence="3" id="KW-1185">Reference proteome</keyword>
<feature type="compositionally biased region" description="Low complexity" evidence="1">
    <location>
        <begin position="61"/>
        <end position="77"/>
    </location>
</feature>
<sequence length="145" mass="15721">MVNQHRKTSCNIKQQHQRGSAPPATPTSEAIPRHQCKPPHTLKHKRCPPGLRIHPVQYHPSAALHHTASSAKAASATLHHPSAVNHDVASNQQIITSSSEALLDTAILGPPESTPKLQQNTRLKTCTPNEPTATPILLNPNSQQH</sequence>
<evidence type="ECO:0000313" key="3">
    <source>
        <dbReference type="Proteomes" id="UP001279734"/>
    </source>
</evidence>
<dbReference type="AlphaFoldDB" id="A0AAD3S317"/>
<dbReference type="EMBL" id="BSYO01000004">
    <property type="protein sequence ID" value="GMH03458.1"/>
    <property type="molecule type" value="Genomic_DNA"/>
</dbReference>
<feature type="compositionally biased region" description="Polar residues" evidence="1">
    <location>
        <begin position="9"/>
        <end position="18"/>
    </location>
</feature>